<dbReference type="Pfam" id="PF14634">
    <property type="entry name" value="zf-RING_5"/>
    <property type="match status" value="1"/>
</dbReference>
<dbReference type="PROSITE" id="PS00518">
    <property type="entry name" value="ZF_RING_1"/>
    <property type="match status" value="1"/>
</dbReference>
<dbReference type="KEGG" id="ccar:109107628"/>
<evidence type="ECO:0000256" key="1">
    <source>
        <dbReference type="ARBA" id="ARBA00022723"/>
    </source>
</evidence>
<dbReference type="OrthoDB" id="5800423at2759"/>
<evidence type="ECO:0000259" key="8">
    <source>
        <dbReference type="PROSITE" id="PS50304"/>
    </source>
</evidence>
<protein>
    <submittedName>
        <fullName evidence="9">RING finger protein 17-like isoform X1</fullName>
    </submittedName>
</protein>
<evidence type="ECO:0000259" key="7">
    <source>
        <dbReference type="PROSITE" id="PS50089"/>
    </source>
</evidence>
<feature type="coiled-coil region" evidence="5">
    <location>
        <begin position="177"/>
        <end position="240"/>
    </location>
</feature>
<dbReference type="SMR" id="A0A9Q9WPB6"/>
<dbReference type="GeneID" id="109107628"/>
<dbReference type="GO" id="GO:0008270">
    <property type="term" value="F:zinc ion binding"/>
    <property type="evidence" value="ECO:0007669"/>
    <property type="project" value="UniProtKB-KW"/>
</dbReference>
<dbReference type="CDD" id="cd20417">
    <property type="entry name" value="Tudor_TDRD4_rpt4"/>
    <property type="match status" value="1"/>
</dbReference>
<dbReference type="InterPro" id="IPR002999">
    <property type="entry name" value="Tudor"/>
</dbReference>
<evidence type="ECO:0000256" key="4">
    <source>
        <dbReference type="PROSITE-ProRule" id="PRU00175"/>
    </source>
</evidence>
<feature type="domain" description="RING-type" evidence="7">
    <location>
        <begin position="33"/>
        <end position="82"/>
    </location>
</feature>
<name>A0A9Q9WPB6_CYPCA</name>
<dbReference type="PANTHER" id="PTHR16442">
    <property type="entry name" value="RING FINGER PROTEIN 17"/>
    <property type="match status" value="1"/>
</dbReference>
<proteinExistence type="predicted"/>
<evidence type="ECO:0000256" key="2">
    <source>
        <dbReference type="ARBA" id="ARBA00022771"/>
    </source>
</evidence>
<feature type="region of interest" description="Disordered" evidence="6">
    <location>
        <begin position="114"/>
        <end position="143"/>
    </location>
</feature>
<dbReference type="InterPro" id="IPR017907">
    <property type="entry name" value="Znf_RING_CS"/>
</dbReference>
<accession>A0A9Q9WPB6</accession>
<evidence type="ECO:0000256" key="5">
    <source>
        <dbReference type="SAM" id="Coils"/>
    </source>
</evidence>
<feature type="domain" description="Tudor" evidence="8">
    <location>
        <begin position="1401"/>
        <end position="1462"/>
    </location>
</feature>
<dbReference type="CDD" id="cd20418">
    <property type="entry name" value="Tudor_TDRD4_rpt5"/>
    <property type="match status" value="1"/>
</dbReference>
<keyword evidence="2 4" id="KW-0863">Zinc-finger</keyword>
<keyword evidence="3" id="KW-0862">Zinc</keyword>
<dbReference type="InterPro" id="IPR001841">
    <property type="entry name" value="Znf_RING"/>
</dbReference>
<organism evidence="9">
    <name type="scientific">Cyprinus carpio</name>
    <name type="common">Common carp</name>
    <dbReference type="NCBI Taxonomy" id="7962"/>
    <lineage>
        <taxon>Eukaryota</taxon>
        <taxon>Metazoa</taxon>
        <taxon>Chordata</taxon>
        <taxon>Craniata</taxon>
        <taxon>Vertebrata</taxon>
        <taxon>Euteleostomi</taxon>
        <taxon>Actinopterygii</taxon>
        <taxon>Neopterygii</taxon>
        <taxon>Teleostei</taxon>
        <taxon>Ostariophysi</taxon>
        <taxon>Cypriniformes</taxon>
        <taxon>Cyprinidae</taxon>
        <taxon>Cyprininae</taxon>
        <taxon>Cyprinus</taxon>
    </lineage>
</organism>
<evidence type="ECO:0000313" key="9">
    <source>
        <dbReference type="RefSeq" id="XP_042587039.1"/>
    </source>
</evidence>
<keyword evidence="5" id="KW-0175">Coiled coil</keyword>
<sequence length="1544" mass="173161">MTNSDWTIGSRVHQLMKQVTVVLWKMSETAVACNICGSSYTLPEDEAGGNLPHVLLCSHIFCSTCLRALMSQQNIITCPECQMDTRIEEGVDGLEVDSRIIGLIYTARMNTKKGRHSGDRCKSQRFKSPPSSTAVHTQENAEGRPDVVKVLDEALGKATENLSQLDKLHKTLSSGIHAQLKKERTRIIREIDEAVDKAKSILQKRRSLLVSKLSDVDLLFADGRKECKRIEERIKELQTAIQKAWHVRRVPSLETYCNLDKILETLHIPVDAESYDMSSMSLRTGLRCSLQMDSFVDSLRNCLKITDDSDDCILEEVTVAPFQHVVKSGVEVWESSSQSVRGNADPIPKKKSTCRPSFIEEIVEDIDTSSEIVETAHSSPGPEPRRNERHKALRRLRRQHFDRPLTPQTKVVHYVMATHIVNPGHFYVRYMMEQKSGQNLTKKVNEFCSGDSSLFTFSDEIKTGSMLFIYWKEDMWCRVTVTELFQKECFQSVTKCLASEVSRLCVYFQDFGFSKGISIPSDGGLSMLNECLRRPDAATLAQMNGWAPLAIKCSLKDIIPTDLLRGWSLEAADEMRGLLGSEAVEMQVFGEDGDALLVDLKKTPMVSLREHLVFMGLARFYSPIVAPGSAPLLFYPSVRPTLNVEVNAMVSHVNTPSDFYVQLVENMEYLLLHSKLQDCYSRPQANSEFQVYCPSLSQACVACYDQEWCRVQVIGFPGGRMVEVRYVDFGYRKTLSVKDLRQIKDEFFALPEMALWCSLNDVVSPQETWSDEACVVFKELVEHKLITVVAKKLVPGTRPVPVCLYEIGDDCTGASIGEILVRNGLAVSSKQSQIKDAQPLETTVWDPPFEEEPLSVVLTPAPPPPASEELKPSLILPTCVKDIKVRVTHVTSPGNIFVQLLQFDGQLKRIHDTLKSLFSKSEPQEMLWEAEMFCAANNTGVWERGKVCSVSTNGVAEVLRCDFGNKVNLHVNNLRPLSPDLTGSFLLECNLSGVRPAGGRSTWTATACDFISHYLTGAMAVMTIKDPSTRPVLVSLFCSNRAGQNVSFADFLISEGLALKERKAASISETIFSEQCVLSEKIPEPQRITSLPQTPPTPTPRINPPPERVQTHSYPPPELPPCGHVLMSISAISEQGVIYAMTYQAVCEFDRLRERLQQHIKTMPRQKNYNWKGVLGCAVMGTDMFWYRGQVQEVIGGHVKVQYVDQGLVESIPVCHVYPMVLCEDVPQLCVPCQINGVIPIGKGWQWDAVVLMKELLLGRSVYVHIIEHPEDPCGCVKVEITVDGMALSKIMVHHQYASFDPAISSQEDYVVKPPVPDLDDWDLNTEGLEEPQPVFGVYKELQIPRARTHFPAKVKHIRTPNEVFLCVLDKTLCQQKQQESLEEALERVNENIDNLSLLTDFPIECPCLAEYSDGKYYRAKLLGFSQLTPSVKLLVRHVDFGSDDILPTQKLRQLPASLHHFPCAAVYVKLAGFKPTNVCLDSERIPYRPEWSMRAMMEMINLLNGELTAVLTATEPQLTVLLYNAEGSLVHRPLVEKGLADYA</sequence>
<dbReference type="InterPro" id="IPR047849">
    <property type="entry name" value="RNF17-like_TUDOR_rpt4"/>
</dbReference>
<dbReference type="SMART" id="SM00333">
    <property type="entry name" value="TUDOR"/>
    <property type="match status" value="4"/>
</dbReference>
<evidence type="ECO:0000256" key="3">
    <source>
        <dbReference type="ARBA" id="ARBA00022833"/>
    </source>
</evidence>
<dbReference type="PANTHER" id="PTHR16442:SF1">
    <property type="entry name" value="RING FINGER PROTEIN 17"/>
    <property type="match status" value="1"/>
</dbReference>
<reference evidence="9" key="1">
    <citation type="submission" date="2025-08" db="UniProtKB">
        <authorList>
            <consortium name="RefSeq"/>
        </authorList>
    </citation>
    <scope>IDENTIFICATION</scope>
    <source>
        <tissue evidence="9">Muscle</tissue>
    </source>
</reference>
<evidence type="ECO:0000256" key="6">
    <source>
        <dbReference type="SAM" id="MobiDB-lite"/>
    </source>
</evidence>
<dbReference type="RefSeq" id="XP_042587039.1">
    <property type="nucleotide sequence ID" value="XM_042731105.1"/>
</dbReference>
<dbReference type="PROSITE" id="PS50089">
    <property type="entry name" value="ZF_RING_2"/>
    <property type="match status" value="1"/>
</dbReference>
<feature type="compositionally biased region" description="Polar residues" evidence="6">
    <location>
        <begin position="129"/>
        <end position="138"/>
    </location>
</feature>
<dbReference type="Proteomes" id="UP001155660">
    <property type="component" value="Chromosome B9"/>
</dbReference>
<dbReference type="InterPro" id="IPR047850">
    <property type="entry name" value="RNF17-like_TUDOR_rpt5"/>
</dbReference>
<dbReference type="SMART" id="SM00184">
    <property type="entry name" value="RING"/>
    <property type="match status" value="1"/>
</dbReference>
<keyword evidence="1" id="KW-0479">Metal-binding</keyword>
<gene>
    <name evidence="9" type="primary">LOC109107628</name>
</gene>
<dbReference type="PROSITE" id="PS50304">
    <property type="entry name" value="TUDOR"/>
    <property type="match status" value="1"/>
</dbReference>
<dbReference type="Pfam" id="PF00567">
    <property type="entry name" value="TUDOR"/>
    <property type="match status" value="4"/>
</dbReference>